<dbReference type="AlphaFoldDB" id="A0A6G1X7F2"/>
<dbReference type="RefSeq" id="WP_153728799.1">
    <property type="nucleotide sequence ID" value="NZ_WJNH01000007.1"/>
</dbReference>
<organism evidence="1 2">
    <name type="scientific">Salinibacillus xinjiangensis</name>
    <dbReference type="NCBI Taxonomy" id="1229268"/>
    <lineage>
        <taxon>Bacteria</taxon>
        <taxon>Bacillati</taxon>
        <taxon>Bacillota</taxon>
        <taxon>Bacilli</taxon>
        <taxon>Bacillales</taxon>
        <taxon>Bacillaceae</taxon>
        <taxon>Salinibacillus</taxon>
    </lineage>
</organism>
<evidence type="ECO:0000313" key="2">
    <source>
        <dbReference type="Proteomes" id="UP000480185"/>
    </source>
</evidence>
<protein>
    <submittedName>
        <fullName evidence="1">Uncharacterized protein</fullName>
    </submittedName>
</protein>
<name>A0A6G1X7F2_9BACI</name>
<gene>
    <name evidence="1" type="ORF">GH754_11300</name>
</gene>
<accession>A0A6G1X7F2</accession>
<comment type="caution">
    <text evidence="1">The sequence shown here is derived from an EMBL/GenBank/DDBJ whole genome shotgun (WGS) entry which is preliminary data.</text>
</comment>
<evidence type="ECO:0000313" key="1">
    <source>
        <dbReference type="EMBL" id="MRG86894.1"/>
    </source>
</evidence>
<proteinExistence type="predicted"/>
<dbReference type="EMBL" id="WJNH01000007">
    <property type="protein sequence ID" value="MRG86894.1"/>
    <property type="molecule type" value="Genomic_DNA"/>
</dbReference>
<sequence>MLKFLWRMLKISLFAKDWGADAKDGCVLAKESNVNAKLSLEKAKP</sequence>
<dbReference type="Proteomes" id="UP000480185">
    <property type="component" value="Unassembled WGS sequence"/>
</dbReference>
<keyword evidence="2" id="KW-1185">Reference proteome</keyword>
<reference evidence="1 2" key="1">
    <citation type="submission" date="2019-11" db="EMBL/GenBank/DDBJ databases">
        <authorList>
            <person name="Li J."/>
        </authorList>
    </citation>
    <scope>NUCLEOTIDE SEQUENCE [LARGE SCALE GENOMIC DNA]</scope>
    <source>
        <strain evidence="1 2">J4</strain>
    </source>
</reference>